<dbReference type="GO" id="GO:0008360">
    <property type="term" value="P:regulation of cell shape"/>
    <property type="evidence" value="ECO:0007669"/>
    <property type="project" value="InterPro"/>
</dbReference>
<dbReference type="EMBL" id="FPHX01000182">
    <property type="protein sequence ID" value="SFV85431.1"/>
    <property type="molecule type" value="Genomic_DNA"/>
</dbReference>
<keyword evidence="3" id="KW-0547">Nucleotide-binding</keyword>
<keyword evidence="1" id="KW-0963">Cytoplasm</keyword>
<dbReference type="SUPFAM" id="SSF53244">
    <property type="entry name" value="MurD-like peptide ligases, peptide-binding domain"/>
    <property type="match status" value="1"/>
</dbReference>
<dbReference type="PANTHER" id="PTHR43692:SF1">
    <property type="entry name" value="UDP-N-ACETYLMURAMOYLALANINE--D-GLUTAMATE LIGASE"/>
    <property type="match status" value="1"/>
</dbReference>
<dbReference type="GO" id="GO:0051301">
    <property type="term" value="P:cell division"/>
    <property type="evidence" value="ECO:0007669"/>
    <property type="project" value="InterPro"/>
</dbReference>
<feature type="domain" description="Mur ligase C-terminal" evidence="5">
    <location>
        <begin position="3"/>
        <end position="100"/>
    </location>
</feature>
<dbReference type="EC" id="6.3.2.9" evidence="6"/>
<dbReference type="GO" id="GO:0008764">
    <property type="term" value="F:UDP-N-acetylmuramoylalanine-D-glutamate ligase activity"/>
    <property type="evidence" value="ECO:0007669"/>
    <property type="project" value="UniProtKB-EC"/>
</dbReference>
<dbReference type="Pfam" id="PF02875">
    <property type="entry name" value="Mur_ligase_C"/>
    <property type="match status" value="1"/>
</dbReference>
<dbReference type="PANTHER" id="PTHR43692">
    <property type="entry name" value="UDP-N-ACETYLMURAMOYLALANINE--D-GLUTAMATE LIGASE"/>
    <property type="match status" value="1"/>
</dbReference>
<dbReference type="InterPro" id="IPR036615">
    <property type="entry name" value="Mur_ligase_C_dom_sf"/>
</dbReference>
<dbReference type="AlphaFoldDB" id="A0A1W1DUY8"/>
<proteinExistence type="predicted"/>
<gene>
    <name evidence="6" type="ORF">MNB_SUP05-9-393</name>
</gene>
<dbReference type="InterPro" id="IPR004101">
    <property type="entry name" value="Mur_ligase_C"/>
</dbReference>
<evidence type="ECO:0000256" key="2">
    <source>
        <dbReference type="ARBA" id="ARBA00022598"/>
    </source>
</evidence>
<organism evidence="6">
    <name type="scientific">hydrothermal vent metagenome</name>
    <dbReference type="NCBI Taxonomy" id="652676"/>
    <lineage>
        <taxon>unclassified sequences</taxon>
        <taxon>metagenomes</taxon>
        <taxon>ecological metagenomes</taxon>
    </lineage>
</organism>
<name>A0A1W1DUY8_9ZZZZ</name>
<evidence type="ECO:0000313" key="6">
    <source>
        <dbReference type="EMBL" id="SFV85431.1"/>
    </source>
</evidence>
<dbReference type="InterPro" id="IPR005762">
    <property type="entry name" value="MurD"/>
</dbReference>
<evidence type="ECO:0000256" key="3">
    <source>
        <dbReference type="ARBA" id="ARBA00022741"/>
    </source>
</evidence>
<accession>A0A1W1DUY8</accession>
<dbReference type="GO" id="GO:0005737">
    <property type="term" value="C:cytoplasm"/>
    <property type="evidence" value="ECO:0007669"/>
    <property type="project" value="InterPro"/>
</dbReference>
<reference evidence="6" key="1">
    <citation type="submission" date="2016-10" db="EMBL/GenBank/DDBJ databases">
        <authorList>
            <person name="de Groot N.N."/>
        </authorList>
    </citation>
    <scope>NUCLEOTIDE SEQUENCE</scope>
</reference>
<protein>
    <submittedName>
        <fullName evidence="6">UDP-N-acetylmuramoylalanine--D-glutamate ligase</fullName>
        <ecNumber evidence="6">6.3.2.9</ecNumber>
    </submittedName>
</protein>
<dbReference type="GO" id="GO:0005524">
    <property type="term" value="F:ATP binding"/>
    <property type="evidence" value="ECO:0007669"/>
    <property type="project" value="UniProtKB-KW"/>
</dbReference>
<evidence type="ECO:0000259" key="5">
    <source>
        <dbReference type="Pfam" id="PF02875"/>
    </source>
</evidence>
<sequence length="125" mass="13432">MDYYNDSKATNVISTIKALNALIDQHENVVLIAGGIAKQEDYSPLFDLIDKDVASVVLIGQSAQTLGMGIKKSTVSYADSMDEAVSLASSMINDGVVVLSPACASFDMFDNFEDRGRAFKQAISE</sequence>
<keyword evidence="2 6" id="KW-0436">Ligase</keyword>
<evidence type="ECO:0000256" key="1">
    <source>
        <dbReference type="ARBA" id="ARBA00022490"/>
    </source>
</evidence>
<evidence type="ECO:0000256" key="4">
    <source>
        <dbReference type="ARBA" id="ARBA00022840"/>
    </source>
</evidence>
<dbReference type="Gene3D" id="3.90.190.20">
    <property type="entry name" value="Mur ligase, C-terminal domain"/>
    <property type="match status" value="1"/>
</dbReference>
<keyword evidence="4" id="KW-0067">ATP-binding</keyword>